<dbReference type="RefSeq" id="WP_425488901.1">
    <property type="nucleotide sequence ID" value="NZ_BMXY01000001.1"/>
</dbReference>
<comment type="caution">
    <text evidence="5">The sequence shown here is derived from an EMBL/GenBank/DDBJ whole genome shotgun (WGS) entry which is preliminary data.</text>
</comment>
<keyword evidence="6" id="KW-1185">Reference proteome</keyword>
<keyword evidence="3" id="KW-0698">rRNA processing</keyword>
<dbReference type="InterPro" id="IPR004398">
    <property type="entry name" value="RNA_MeTrfase_RsmD"/>
</dbReference>
<feature type="region of interest" description="Disordered" evidence="4">
    <location>
        <begin position="183"/>
        <end position="205"/>
    </location>
</feature>
<keyword evidence="3" id="KW-0949">S-adenosyl-L-methionine</keyword>
<dbReference type="PANTHER" id="PTHR43542">
    <property type="entry name" value="METHYLTRANSFERASE"/>
    <property type="match status" value="1"/>
</dbReference>
<comment type="similarity">
    <text evidence="3">Belongs to the methyltransferase superfamily. RsmD family.</text>
</comment>
<proteinExistence type="inferred from homology"/>
<dbReference type="Gene3D" id="3.40.50.150">
    <property type="entry name" value="Vaccinia Virus protein VP39"/>
    <property type="match status" value="1"/>
</dbReference>
<accession>A0ABQ3BWW8</accession>
<dbReference type="PANTHER" id="PTHR43542:SF1">
    <property type="entry name" value="METHYLTRANSFERASE"/>
    <property type="match status" value="1"/>
</dbReference>
<evidence type="ECO:0000256" key="1">
    <source>
        <dbReference type="ARBA" id="ARBA00022603"/>
    </source>
</evidence>
<dbReference type="EC" id="2.1.1.171" evidence="3"/>
<sequence length="205" mass="21916">MGKVRVIGGRWRGTRLEVPSVAGLRPTSDRVRETVFNWLMPWLPGARVIDLFAGTGALGLEALSRGAASAVLAERDASLAAALRGTLARLEGGERGQVLQGDGLAFLRGSTDTFDIAFVDPPFAGDLWTQAWPLLAPRLAPEAMVHVESPVDVDPAVPADWVVHREGRTREVRYALYRVPGAEPAADTLDADPTAGEPSTQNENA</sequence>
<keyword evidence="2 3" id="KW-0808">Transferase</keyword>
<dbReference type="EMBL" id="BMXY01000001">
    <property type="protein sequence ID" value="GGZ59914.1"/>
    <property type="molecule type" value="Genomic_DNA"/>
</dbReference>
<keyword evidence="1 3" id="KW-0489">Methyltransferase</keyword>
<evidence type="ECO:0000313" key="5">
    <source>
        <dbReference type="EMBL" id="GGZ59914.1"/>
    </source>
</evidence>
<comment type="catalytic activity">
    <reaction evidence="3">
        <text>guanosine(966) in 16S rRNA + S-adenosyl-L-methionine = N(2)-methylguanosine(966) in 16S rRNA + S-adenosyl-L-homocysteine + H(+)</text>
        <dbReference type="Rhea" id="RHEA:23548"/>
        <dbReference type="Rhea" id="RHEA-COMP:10211"/>
        <dbReference type="Rhea" id="RHEA-COMP:10212"/>
        <dbReference type="ChEBI" id="CHEBI:15378"/>
        <dbReference type="ChEBI" id="CHEBI:57856"/>
        <dbReference type="ChEBI" id="CHEBI:59789"/>
        <dbReference type="ChEBI" id="CHEBI:74269"/>
        <dbReference type="ChEBI" id="CHEBI:74481"/>
        <dbReference type="EC" id="2.1.1.171"/>
    </reaction>
</comment>
<dbReference type="GO" id="GO:0032259">
    <property type="term" value="P:methylation"/>
    <property type="evidence" value="ECO:0007669"/>
    <property type="project" value="UniProtKB-KW"/>
</dbReference>
<dbReference type="Pfam" id="PF03602">
    <property type="entry name" value="Cons_hypoth95"/>
    <property type="match status" value="1"/>
</dbReference>
<feature type="compositionally biased region" description="Low complexity" evidence="4">
    <location>
        <begin position="183"/>
        <end position="195"/>
    </location>
</feature>
<dbReference type="SUPFAM" id="SSF53335">
    <property type="entry name" value="S-adenosyl-L-methionine-dependent methyltransferases"/>
    <property type="match status" value="1"/>
</dbReference>
<dbReference type="Proteomes" id="UP000643403">
    <property type="component" value="Unassembled WGS sequence"/>
</dbReference>
<evidence type="ECO:0000256" key="2">
    <source>
        <dbReference type="ARBA" id="ARBA00022679"/>
    </source>
</evidence>
<gene>
    <name evidence="5" type="ORF">GCM10008101_12190</name>
</gene>
<comment type="function">
    <text evidence="3">Specifically methylates the guanine in position 966 of 16S rRNA in the assembled 30S particle.</text>
</comment>
<name>A0ABQ3BWW8_9GAMM</name>
<reference evidence="6" key="1">
    <citation type="journal article" date="2019" name="Int. J. Syst. Evol. Microbiol.">
        <title>The Global Catalogue of Microorganisms (GCM) 10K type strain sequencing project: providing services to taxonomists for standard genome sequencing and annotation.</title>
        <authorList>
            <consortium name="The Broad Institute Genomics Platform"/>
            <consortium name="The Broad Institute Genome Sequencing Center for Infectious Disease"/>
            <person name="Wu L."/>
            <person name="Ma J."/>
        </authorList>
    </citation>
    <scope>NUCLEOTIDE SEQUENCE [LARGE SCALE GENOMIC DNA]</scope>
    <source>
        <strain evidence="6">KCTC 22558</strain>
    </source>
</reference>
<organism evidence="5 6">
    <name type="scientific">Cognatilysobacter xinjiangensis</name>
    <dbReference type="NCBI Taxonomy" id="546892"/>
    <lineage>
        <taxon>Bacteria</taxon>
        <taxon>Pseudomonadati</taxon>
        <taxon>Pseudomonadota</taxon>
        <taxon>Gammaproteobacteria</taxon>
        <taxon>Lysobacterales</taxon>
        <taxon>Lysobacteraceae</taxon>
        <taxon>Cognatilysobacter</taxon>
    </lineage>
</organism>
<evidence type="ECO:0000256" key="3">
    <source>
        <dbReference type="PIRNR" id="PIRNR004553"/>
    </source>
</evidence>
<dbReference type="GO" id="GO:0008168">
    <property type="term" value="F:methyltransferase activity"/>
    <property type="evidence" value="ECO:0007669"/>
    <property type="project" value="UniProtKB-KW"/>
</dbReference>
<protein>
    <recommendedName>
        <fullName evidence="3">Ribosomal RNA small subunit methyltransferase D</fullName>
        <ecNumber evidence="3">2.1.1.171</ecNumber>
    </recommendedName>
</protein>
<evidence type="ECO:0000256" key="4">
    <source>
        <dbReference type="SAM" id="MobiDB-lite"/>
    </source>
</evidence>
<dbReference type="InterPro" id="IPR029063">
    <property type="entry name" value="SAM-dependent_MTases_sf"/>
</dbReference>
<dbReference type="CDD" id="cd02440">
    <property type="entry name" value="AdoMet_MTases"/>
    <property type="match status" value="1"/>
</dbReference>
<dbReference type="NCBIfam" id="TIGR00095">
    <property type="entry name" value="16S rRNA (guanine(966)-N(2))-methyltransferase RsmD"/>
    <property type="match status" value="1"/>
</dbReference>
<dbReference type="PIRSF" id="PIRSF004553">
    <property type="entry name" value="CHP00095"/>
    <property type="match status" value="1"/>
</dbReference>
<evidence type="ECO:0000313" key="6">
    <source>
        <dbReference type="Proteomes" id="UP000643403"/>
    </source>
</evidence>